<evidence type="ECO:0000256" key="4">
    <source>
        <dbReference type="ARBA" id="ARBA00022729"/>
    </source>
</evidence>
<dbReference type="InterPro" id="IPR006059">
    <property type="entry name" value="SBP"/>
</dbReference>
<reference evidence="6 7" key="1">
    <citation type="journal article" date="2019" name="Int. J. Syst. Evol. Microbiol.">
        <title>The Global Catalogue of Microorganisms (GCM) 10K type strain sequencing project: providing services to taxonomists for standard genome sequencing and annotation.</title>
        <authorList>
            <consortium name="The Broad Institute Genomics Platform"/>
            <consortium name="The Broad Institute Genome Sequencing Center for Infectious Disease"/>
            <person name="Wu L."/>
            <person name="Ma J."/>
        </authorList>
    </citation>
    <scope>NUCLEOTIDE SEQUENCE [LARGE SCALE GENOMIC DNA]</scope>
    <source>
        <strain evidence="6 7">JCM 16114</strain>
    </source>
</reference>
<keyword evidence="3" id="KW-0813">Transport</keyword>
<gene>
    <name evidence="6" type="ORF">GCM10009850_105090</name>
</gene>
<evidence type="ECO:0000256" key="2">
    <source>
        <dbReference type="ARBA" id="ARBA00008520"/>
    </source>
</evidence>
<dbReference type="InterPro" id="IPR050490">
    <property type="entry name" value="Bact_solute-bd_prot1"/>
</dbReference>
<dbReference type="RefSeq" id="WP_344493442.1">
    <property type="nucleotide sequence ID" value="NZ_BAAAQX010000046.1"/>
</dbReference>
<comment type="subcellular location">
    <subcellularLocation>
        <location evidence="1">Cell envelope</location>
    </subcellularLocation>
</comment>
<evidence type="ECO:0000256" key="5">
    <source>
        <dbReference type="SAM" id="SignalP"/>
    </source>
</evidence>
<dbReference type="PANTHER" id="PTHR43649:SF31">
    <property type="entry name" value="SN-GLYCEROL-3-PHOSPHATE-BINDING PERIPLASMIC PROTEIN UGPB"/>
    <property type="match status" value="1"/>
</dbReference>
<feature type="signal peptide" evidence="5">
    <location>
        <begin position="1"/>
        <end position="20"/>
    </location>
</feature>
<dbReference type="EMBL" id="BAAAQX010000046">
    <property type="protein sequence ID" value="GAA2215042.1"/>
    <property type="molecule type" value="Genomic_DNA"/>
</dbReference>
<dbReference type="Gene3D" id="3.40.190.10">
    <property type="entry name" value="Periplasmic binding protein-like II"/>
    <property type="match status" value="1"/>
</dbReference>
<dbReference type="PANTHER" id="PTHR43649">
    <property type="entry name" value="ARABINOSE-BINDING PROTEIN-RELATED"/>
    <property type="match status" value="1"/>
</dbReference>
<name>A0ABN3CZU5_9ACTN</name>
<keyword evidence="7" id="KW-1185">Reference proteome</keyword>
<feature type="chain" id="PRO_5045902209" evidence="5">
    <location>
        <begin position="21"/>
        <end position="452"/>
    </location>
</feature>
<accession>A0ABN3CZU5</accession>
<evidence type="ECO:0000256" key="3">
    <source>
        <dbReference type="ARBA" id="ARBA00022448"/>
    </source>
</evidence>
<keyword evidence="4 5" id="KW-0732">Signal</keyword>
<dbReference type="CDD" id="cd13585">
    <property type="entry name" value="PBP2_TMBP_like"/>
    <property type="match status" value="1"/>
</dbReference>
<comment type="caution">
    <text evidence="6">The sequence shown here is derived from an EMBL/GenBank/DDBJ whole genome shotgun (WGS) entry which is preliminary data.</text>
</comment>
<evidence type="ECO:0000313" key="7">
    <source>
        <dbReference type="Proteomes" id="UP001499843"/>
    </source>
</evidence>
<evidence type="ECO:0000256" key="1">
    <source>
        <dbReference type="ARBA" id="ARBA00004196"/>
    </source>
</evidence>
<organism evidence="6 7">
    <name type="scientific">Nonomuraea monospora</name>
    <dbReference type="NCBI Taxonomy" id="568818"/>
    <lineage>
        <taxon>Bacteria</taxon>
        <taxon>Bacillati</taxon>
        <taxon>Actinomycetota</taxon>
        <taxon>Actinomycetes</taxon>
        <taxon>Streptosporangiales</taxon>
        <taxon>Streptosporangiaceae</taxon>
        <taxon>Nonomuraea</taxon>
    </lineage>
</organism>
<evidence type="ECO:0000313" key="6">
    <source>
        <dbReference type="EMBL" id="GAA2215042.1"/>
    </source>
</evidence>
<dbReference type="PROSITE" id="PS51257">
    <property type="entry name" value="PROKAR_LIPOPROTEIN"/>
    <property type="match status" value="1"/>
</dbReference>
<dbReference type="Proteomes" id="UP001499843">
    <property type="component" value="Unassembled WGS sequence"/>
</dbReference>
<dbReference type="Pfam" id="PF13416">
    <property type="entry name" value="SBP_bac_8"/>
    <property type="match status" value="1"/>
</dbReference>
<sequence>MLRRLLLTALLLTTACGGGGSGGGTGTIEYWLWDSSQQPGYQKCADAFQQQNPGLRIHISQYGWDDYWSKLTASFIADTAPDVFTDQLAKFPQFVDLQVLRPLDDLGPTSDIKDSDYQQGLAELWKGKDGKRYGSPKDWDTIAIFYDHAAIEAAGIDPATLDELTWNPRDGGTFEKTIAHLTIDQNGVRGDEPGFDRTRVKTYGLAANGGGGDNWGQTQWSAFTGSAGWQATDQNPWGTRFNLDDPVVQDTLSWYFGLVRKGYMASFAAIGGRNAITPDTQIQSGIAAMGLSGSWTIASFTKLTDAGGRKLDIGVAPTPIGPAGKRASMFNGLADSITTFSKQPENAAKWVKFLSGEQCQNIIGQSGVVFPARPSGTELAIRYNENERKLDVSAFTDHIENRTTFPLPVTSNAADITALMTPALEAVFLGEAPASSLTALNEQLNRLFEVAG</sequence>
<dbReference type="SUPFAM" id="SSF53850">
    <property type="entry name" value="Periplasmic binding protein-like II"/>
    <property type="match status" value="1"/>
</dbReference>
<proteinExistence type="inferred from homology"/>
<protein>
    <submittedName>
        <fullName evidence="6">Sugar ABC transporter substrate-binding protein</fullName>
    </submittedName>
</protein>
<comment type="similarity">
    <text evidence="2">Belongs to the bacterial solute-binding protein 1 family.</text>
</comment>